<dbReference type="GO" id="GO:0004331">
    <property type="term" value="F:fructose-2,6-bisphosphate 2-phosphatase activity"/>
    <property type="evidence" value="ECO:0007669"/>
    <property type="project" value="TreeGrafter"/>
</dbReference>
<dbReference type="EMBL" id="CAEZXV010000048">
    <property type="protein sequence ID" value="CAB4701530.1"/>
    <property type="molecule type" value="Genomic_DNA"/>
</dbReference>
<accession>A0A6J6PPT0</accession>
<dbReference type="PANTHER" id="PTHR46517:SF1">
    <property type="entry name" value="FRUCTOSE-2,6-BISPHOSPHATASE TIGAR"/>
    <property type="match status" value="1"/>
</dbReference>
<gene>
    <name evidence="2" type="ORF">UFOPK2598_00617</name>
</gene>
<organism evidence="2">
    <name type="scientific">freshwater metagenome</name>
    <dbReference type="NCBI Taxonomy" id="449393"/>
    <lineage>
        <taxon>unclassified sequences</taxon>
        <taxon>metagenomes</taxon>
        <taxon>ecological metagenomes</taxon>
    </lineage>
</organism>
<evidence type="ECO:0000313" key="2">
    <source>
        <dbReference type="EMBL" id="CAB4701530.1"/>
    </source>
</evidence>
<dbReference type="Pfam" id="PF00300">
    <property type="entry name" value="His_Phos_1"/>
    <property type="match status" value="1"/>
</dbReference>
<dbReference type="PANTHER" id="PTHR46517">
    <property type="entry name" value="FRUCTOSE-2,6-BISPHOSPHATASE TIGAR"/>
    <property type="match status" value="1"/>
</dbReference>
<dbReference type="AlphaFoldDB" id="A0A6J6PPT0"/>
<dbReference type="SUPFAM" id="SSF53254">
    <property type="entry name" value="Phosphoglycerate mutase-like"/>
    <property type="match status" value="1"/>
</dbReference>
<protein>
    <submittedName>
        <fullName evidence="2">Unannotated protein</fullName>
    </submittedName>
</protein>
<dbReference type="GO" id="GO:0005829">
    <property type="term" value="C:cytosol"/>
    <property type="evidence" value="ECO:0007669"/>
    <property type="project" value="TreeGrafter"/>
</dbReference>
<name>A0A6J6PPT0_9ZZZZ</name>
<reference evidence="2" key="1">
    <citation type="submission" date="2020-05" db="EMBL/GenBank/DDBJ databases">
        <authorList>
            <person name="Chiriac C."/>
            <person name="Salcher M."/>
            <person name="Ghai R."/>
            <person name="Kavagutti S V."/>
        </authorList>
    </citation>
    <scope>NUCLEOTIDE SEQUENCE</scope>
</reference>
<dbReference type="GO" id="GO:0043456">
    <property type="term" value="P:regulation of pentose-phosphate shunt"/>
    <property type="evidence" value="ECO:0007669"/>
    <property type="project" value="TreeGrafter"/>
</dbReference>
<dbReference type="InterPro" id="IPR029033">
    <property type="entry name" value="His_PPase_superfam"/>
</dbReference>
<sequence>MRAHKSSRIYLVRHGHSTANAKSILAGRDAKVSLSQIGILQADAVAKYFESIELEEIFSSPLPRCLETLKPLLTSKRNSKLVKLPGVIEMDYGKWSGKKLVNLSKLALWKTIQNRPSLVRFPNGESFLEMSDRAFTSVRESAIPGKNVLICSHGDVIKSIIASALGLNLDNFQRLSVDPASVSIIELSGDSSRLILANDTSHLPHVRQNLGSKKLRLGGGSGEGR</sequence>
<keyword evidence="1" id="KW-0378">Hydrolase</keyword>
<proteinExistence type="predicted"/>
<dbReference type="SMART" id="SM00855">
    <property type="entry name" value="PGAM"/>
    <property type="match status" value="1"/>
</dbReference>
<dbReference type="InterPro" id="IPR051695">
    <property type="entry name" value="Phosphoglycerate_Mutase"/>
</dbReference>
<evidence type="ECO:0000256" key="1">
    <source>
        <dbReference type="ARBA" id="ARBA00022801"/>
    </source>
</evidence>
<dbReference type="CDD" id="cd07067">
    <property type="entry name" value="HP_PGM_like"/>
    <property type="match status" value="1"/>
</dbReference>
<dbReference type="Gene3D" id="3.40.50.1240">
    <property type="entry name" value="Phosphoglycerate mutase-like"/>
    <property type="match status" value="1"/>
</dbReference>
<dbReference type="InterPro" id="IPR013078">
    <property type="entry name" value="His_Pase_superF_clade-1"/>
</dbReference>
<dbReference type="GO" id="GO:0045820">
    <property type="term" value="P:negative regulation of glycolytic process"/>
    <property type="evidence" value="ECO:0007669"/>
    <property type="project" value="TreeGrafter"/>
</dbReference>